<dbReference type="Pfam" id="PF00153">
    <property type="entry name" value="Mito_carr"/>
    <property type="match status" value="3"/>
</dbReference>
<evidence type="ECO:0000256" key="1">
    <source>
        <dbReference type="ARBA" id="ARBA00004448"/>
    </source>
</evidence>
<dbReference type="InterPro" id="IPR018108">
    <property type="entry name" value="MCP_transmembrane"/>
</dbReference>
<dbReference type="PANTHER" id="PTHR45760">
    <property type="entry name" value="FI19922P1-RELATED"/>
    <property type="match status" value="1"/>
</dbReference>
<keyword evidence="3 11" id="KW-0813">Transport</keyword>
<evidence type="ECO:0000256" key="7">
    <source>
        <dbReference type="ARBA" id="ARBA00022989"/>
    </source>
</evidence>
<dbReference type="SUPFAM" id="SSF103506">
    <property type="entry name" value="Mitochondrial carrier"/>
    <property type="match status" value="1"/>
</dbReference>
<dbReference type="Proteomes" id="UP000095728">
    <property type="component" value="Unassembled WGS sequence"/>
</dbReference>
<keyword evidence="13" id="KW-1185">Reference proteome</keyword>
<keyword evidence="6" id="KW-0999">Mitochondrion inner membrane</keyword>
<dbReference type="InterPro" id="IPR023395">
    <property type="entry name" value="MCP_dom_sf"/>
</dbReference>
<evidence type="ECO:0000256" key="3">
    <source>
        <dbReference type="ARBA" id="ARBA00022448"/>
    </source>
</evidence>
<dbReference type="PROSITE" id="PS50920">
    <property type="entry name" value="SOLCAR"/>
    <property type="match status" value="3"/>
</dbReference>
<dbReference type="STRING" id="56408.A0A1E5RH04"/>
<keyword evidence="9 10" id="KW-0472">Membrane</keyword>
<dbReference type="AlphaFoldDB" id="A0A1E5RH04"/>
<evidence type="ECO:0000256" key="5">
    <source>
        <dbReference type="ARBA" id="ARBA00022737"/>
    </source>
</evidence>
<keyword evidence="5" id="KW-0677">Repeat</keyword>
<organism evidence="12 13">
    <name type="scientific">Hanseniaspora osmophila</name>
    <dbReference type="NCBI Taxonomy" id="56408"/>
    <lineage>
        <taxon>Eukaryota</taxon>
        <taxon>Fungi</taxon>
        <taxon>Dikarya</taxon>
        <taxon>Ascomycota</taxon>
        <taxon>Saccharomycotina</taxon>
        <taxon>Saccharomycetes</taxon>
        <taxon>Saccharomycodales</taxon>
        <taxon>Saccharomycodaceae</taxon>
        <taxon>Hanseniaspora</taxon>
    </lineage>
</organism>
<feature type="repeat" description="Solcar" evidence="10">
    <location>
        <begin position="18"/>
        <end position="165"/>
    </location>
</feature>
<dbReference type="GO" id="GO:0005743">
    <property type="term" value="C:mitochondrial inner membrane"/>
    <property type="evidence" value="ECO:0007669"/>
    <property type="project" value="UniProtKB-SubCell"/>
</dbReference>
<evidence type="ECO:0000256" key="10">
    <source>
        <dbReference type="PROSITE-ProRule" id="PRU00282"/>
    </source>
</evidence>
<feature type="repeat" description="Solcar" evidence="10">
    <location>
        <begin position="282"/>
        <end position="382"/>
    </location>
</feature>
<dbReference type="Gene3D" id="1.50.40.10">
    <property type="entry name" value="Mitochondrial carrier domain"/>
    <property type="match status" value="2"/>
</dbReference>
<proteinExistence type="inferred from homology"/>
<dbReference type="InParanoid" id="A0A1E5RH04"/>
<evidence type="ECO:0000256" key="6">
    <source>
        <dbReference type="ARBA" id="ARBA00022792"/>
    </source>
</evidence>
<dbReference type="FunCoup" id="A0A1E5RH04">
    <property type="interactions" value="848"/>
</dbReference>
<comment type="subcellular location">
    <subcellularLocation>
        <location evidence="1">Mitochondrion inner membrane</location>
        <topology evidence="1">Multi-pass membrane protein</topology>
    </subcellularLocation>
</comment>
<protein>
    <submittedName>
        <fullName evidence="12">Mitochondrial carrier protein MTM1</fullName>
    </submittedName>
</protein>
<accession>A0A1E5RH04</accession>
<evidence type="ECO:0000256" key="2">
    <source>
        <dbReference type="ARBA" id="ARBA00006375"/>
    </source>
</evidence>
<evidence type="ECO:0000313" key="13">
    <source>
        <dbReference type="Proteomes" id="UP000095728"/>
    </source>
</evidence>
<dbReference type="PANTHER" id="PTHR45760:SF2">
    <property type="entry name" value="FI19922P1-RELATED"/>
    <property type="match status" value="1"/>
</dbReference>
<keyword evidence="4 10" id="KW-0812">Transmembrane</keyword>
<dbReference type="EMBL" id="LPNM01000006">
    <property type="protein sequence ID" value="OEJ86154.1"/>
    <property type="molecule type" value="Genomic_DNA"/>
</dbReference>
<dbReference type="InterPro" id="IPR045315">
    <property type="entry name" value="Mtm1-like"/>
</dbReference>
<feature type="repeat" description="Solcar" evidence="10">
    <location>
        <begin position="172"/>
        <end position="264"/>
    </location>
</feature>
<dbReference type="OrthoDB" id="1747031at2759"/>
<evidence type="ECO:0000313" key="12">
    <source>
        <dbReference type="EMBL" id="OEJ86154.1"/>
    </source>
</evidence>
<sequence>MSLSNDTANPASQTSNGTAIHQRMLSACIGSLFTSLFLTPMDVVRVRVQQQGMLPGCDCPPVSEPILESPPVRNAQNALKRSTLAPSKLTQKIPLPAVFWEEQCFKDLHCSRNPQTNFTGTLDAFKKISQFEGIRTLWRGLSLTLLMAIPSNVVYYSGYESLRDLSPLNAMYPTLNSFGCGAFARVIAATTVAPLELLKTRLQSIPASSGAKSFGIIKDLLVETRFEINKVGYRALFKGLEITFWRDVPFSAIYWGSYESYKKNMWFKNFFFTTAPPDSNWNYFLNTFIGGSISGTIAGLITHPFDVGKTRLQISAMRDDKAVSALNGSNSYAHNKNMFVYLNNVKKAEGIGALYAGLLPRLIKIAPSCAIMISTYEVTKKLFQQEGLA</sequence>
<name>A0A1E5RH04_9ASCO</name>
<reference evidence="13" key="1">
    <citation type="journal article" date="2016" name="Genome Announc.">
        <title>Genome sequences of three species of Hanseniaspora isolated from spontaneous wine fermentations.</title>
        <authorList>
            <person name="Sternes P.R."/>
            <person name="Lee D."/>
            <person name="Kutyna D.R."/>
            <person name="Borneman A.R."/>
        </authorList>
    </citation>
    <scope>NUCLEOTIDE SEQUENCE [LARGE SCALE GENOMIC DNA]</scope>
    <source>
        <strain evidence="13">AWRI3579</strain>
    </source>
</reference>
<keyword evidence="8" id="KW-0496">Mitochondrion</keyword>
<comment type="similarity">
    <text evidence="2 11">Belongs to the mitochondrial carrier (TC 2.A.29) family.</text>
</comment>
<evidence type="ECO:0000256" key="9">
    <source>
        <dbReference type="ARBA" id="ARBA00023136"/>
    </source>
</evidence>
<evidence type="ECO:0000256" key="8">
    <source>
        <dbReference type="ARBA" id="ARBA00023128"/>
    </source>
</evidence>
<evidence type="ECO:0000256" key="4">
    <source>
        <dbReference type="ARBA" id="ARBA00022692"/>
    </source>
</evidence>
<dbReference type="GO" id="GO:1990542">
    <property type="term" value="P:mitochondrial transmembrane transport"/>
    <property type="evidence" value="ECO:0007669"/>
    <property type="project" value="InterPro"/>
</dbReference>
<gene>
    <name evidence="12" type="ORF">AWRI3579_g1049</name>
</gene>
<comment type="caution">
    <text evidence="12">The sequence shown here is derived from an EMBL/GenBank/DDBJ whole genome shotgun (WGS) entry which is preliminary data.</text>
</comment>
<keyword evidence="7" id="KW-1133">Transmembrane helix</keyword>
<evidence type="ECO:0000256" key="11">
    <source>
        <dbReference type="RuleBase" id="RU000488"/>
    </source>
</evidence>